<dbReference type="InterPro" id="IPR008640">
    <property type="entry name" value="Adhesin_Head_dom"/>
</dbReference>
<dbReference type="InterPro" id="IPR011049">
    <property type="entry name" value="Serralysin-like_metalloprot_C"/>
</dbReference>
<name>A0A0F9P996_9ZZZZ</name>
<dbReference type="GO" id="GO:0019867">
    <property type="term" value="C:outer membrane"/>
    <property type="evidence" value="ECO:0007669"/>
    <property type="project" value="InterPro"/>
</dbReference>
<evidence type="ECO:0000259" key="2">
    <source>
        <dbReference type="Pfam" id="PF05658"/>
    </source>
</evidence>
<dbReference type="Gene3D" id="2.150.10.10">
    <property type="entry name" value="Serralysin-like metalloprotease, C-terminal"/>
    <property type="match status" value="1"/>
</dbReference>
<evidence type="ECO:0000256" key="1">
    <source>
        <dbReference type="SAM" id="Coils"/>
    </source>
</evidence>
<reference evidence="3" key="1">
    <citation type="journal article" date="2015" name="Nature">
        <title>Complex archaea that bridge the gap between prokaryotes and eukaryotes.</title>
        <authorList>
            <person name="Spang A."/>
            <person name="Saw J.H."/>
            <person name="Jorgensen S.L."/>
            <person name="Zaremba-Niedzwiedzka K."/>
            <person name="Martijn J."/>
            <person name="Lind A.E."/>
            <person name="van Eijk R."/>
            <person name="Schleper C."/>
            <person name="Guy L."/>
            <person name="Ettema T.J."/>
        </authorList>
    </citation>
    <scope>NUCLEOTIDE SEQUENCE</scope>
</reference>
<dbReference type="Pfam" id="PF05658">
    <property type="entry name" value="YadA_head"/>
    <property type="match status" value="2"/>
</dbReference>
<dbReference type="EMBL" id="LAZR01005729">
    <property type="protein sequence ID" value="KKM97595.1"/>
    <property type="molecule type" value="Genomic_DNA"/>
</dbReference>
<protein>
    <recommendedName>
        <fullName evidence="2">Trimeric autotransporter adhesin YadA-like head domain-containing protein</fullName>
    </recommendedName>
</protein>
<evidence type="ECO:0000313" key="3">
    <source>
        <dbReference type="EMBL" id="KKM97595.1"/>
    </source>
</evidence>
<feature type="domain" description="Trimeric autotransporter adhesin YadA-like head" evidence="2">
    <location>
        <begin position="443"/>
        <end position="466"/>
    </location>
</feature>
<dbReference type="CDD" id="cd12820">
    <property type="entry name" value="LbR_YadA-like"/>
    <property type="match status" value="1"/>
</dbReference>
<organism evidence="3">
    <name type="scientific">marine sediment metagenome</name>
    <dbReference type="NCBI Taxonomy" id="412755"/>
    <lineage>
        <taxon>unclassified sequences</taxon>
        <taxon>metagenomes</taxon>
        <taxon>ecological metagenomes</taxon>
    </lineage>
</organism>
<comment type="caution">
    <text evidence="3">The sequence shown here is derived from an EMBL/GenBank/DDBJ whole genome shotgun (WGS) entry which is preliminary data.</text>
</comment>
<gene>
    <name evidence="3" type="ORF">LCGC14_1166480</name>
</gene>
<keyword evidence="1" id="KW-0175">Coiled coil</keyword>
<dbReference type="SUPFAM" id="SSF101967">
    <property type="entry name" value="Adhesin YadA, collagen-binding domain"/>
    <property type="match status" value="1"/>
</dbReference>
<feature type="non-terminal residue" evidence="3">
    <location>
        <position position="643"/>
    </location>
</feature>
<dbReference type="AlphaFoldDB" id="A0A0F9P996"/>
<sequence length="643" mass="65991">MNKFFKVVLTLAIAGVAVAALAISLVNISSVSSLQKKTKKEKTAMDRLKKKISLEELSLNELMEKVDSQEAAQEDLLVQVEEEYIGRGAIVTSAGAGVDESVDRSVTNVDRGVTNVDRTATNIDRSVTNRYVQYIGGGLWTDDGTYIYPNNAGTSFNITDTGNLTTSGDLAVNGGDLTTTATTFNLLNTTATTLNIGGAATTVEVGATTGTTSVNNNLTVDGNTTLGDAGVDTVISNAAAWTFANDTAVALTGGIDGLNFDANTLSIDATNNRVGIGTAAPTGGKLEISSAATNPFSMIRTVSGQWLNMADGTDIFGVYNRAGTPETFIAANTGSLAVNTTNGTLYAKTTDTVATGWVQFGTAGSGAFSTTANVTSNAPGDLALDDFVFGSDQLDDDGDTNHDNRMFFDKSTGAFRAGGVTGTQWDSPGSYSFASGRDTVAMGFGSIAMGNRAVASGQFSTAMGSDTFATGTYSTAMGSTTFASGNNSTTMGYTTTAEPYASVVLGRYNVTSAGYNKTGWIATDPLFVIGNGASAGSRSNAMTVLKNGDVGIGTPTPASKLHIAPSSAAALQIDPFGAAAGNTGEIRFLELAASGTNYVGFKAPDNTGATNTIWTLPAADGTANQALETDGIGTLSWTTITDI</sequence>
<feature type="coiled-coil region" evidence="1">
    <location>
        <begin position="31"/>
        <end position="83"/>
    </location>
</feature>
<accession>A0A0F9P996</accession>
<proteinExistence type="predicted"/>
<feature type="domain" description="Trimeric autotransporter adhesin YadA-like head" evidence="2">
    <location>
        <begin position="469"/>
        <end position="489"/>
    </location>
</feature>